<organism evidence="1 2">
    <name type="scientific">Eumeta variegata</name>
    <name type="common">Bagworm moth</name>
    <name type="synonym">Eumeta japonica</name>
    <dbReference type="NCBI Taxonomy" id="151549"/>
    <lineage>
        <taxon>Eukaryota</taxon>
        <taxon>Metazoa</taxon>
        <taxon>Ecdysozoa</taxon>
        <taxon>Arthropoda</taxon>
        <taxon>Hexapoda</taxon>
        <taxon>Insecta</taxon>
        <taxon>Pterygota</taxon>
        <taxon>Neoptera</taxon>
        <taxon>Endopterygota</taxon>
        <taxon>Lepidoptera</taxon>
        <taxon>Glossata</taxon>
        <taxon>Ditrysia</taxon>
        <taxon>Tineoidea</taxon>
        <taxon>Psychidae</taxon>
        <taxon>Oiketicinae</taxon>
        <taxon>Eumeta</taxon>
    </lineage>
</organism>
<dbReference type="AlphaFoldDB" id="A0A4C1VQJ1"/>
<accession>A0A4C1VQJ1</accession>
<comment type="caution">
    <text evidence="1">The sequence shown here is derived from an EMBL/GenBank/DDBJ whole genome shotgun (WGS) entry which is preliminary data.</text>
</comment>
<gene>
    <name evidence="1" type="ORF">EVAR_84742_1</name>
</gene>
<evidence type="ECO:0000313" key="2">
    <source>
        <dbReference type="Proteomes" id="UP000299102"/>
    </source>
</evidence>
<protein>
    <submittedName>
        <fullName evidence="1">Uncharacterized protein</fullName>
    </submittedName>
</protein>
<sequence length="146" mass="15856">MQCYQYTHTNIYIRLVIVAVGTAYTDDASAIARRAHATHGTFPERGPGTNSLPYMVRRAGRCSEGSYDVIGSHSKALPPTYTLALAILSAIISLSDVTAAFTTADFLLIPDKSQVGGNPTRHEIARAFCLPTTLHPNVNDEFIECQ</sequence>
<dbReference type="Proteomes" id="UP000299102">
    <property type="component" value="Unassembled WGS sequence"/>
</dbReference>
<name>A0A4C1VQJ1_EUMVA</name>
<proteinExistence type="predicted"/>
<reference evidence="1 2" key="1">
    <citation type="journal article" date="2019" name="Commun. Biol.">
        <title>The bagworm genome reveals a unique fibroin gene that provides high tensile strength.</title>
        <authorList>
            <person name="Kono N."/>
            <person name="Nakamura H."/>
            <person name="Ohtoshi R."/>
            <person name="Tomita M."/>
            <person name="Numata K."/>
            <person name="Arakawa K."/>
        </authorList>
    </citation>
    <scope>NUCLEOTIDE SEQUENCE [LARGE SCALE GENOMIC DNA]</scope>
</reference>
<keyword evidence="2" id="KW-1185">Reference proteome</keyword>
<evidence type="ECO:0000313" key="1">
    <source>
        <dbReference type="EMBL" id="GBP41398.1"/>
    </source>
</evidence>
<dbReference type="EMBL" id="BGZK01000398">
    <property type="protein sequence ID" value="GBP41398.1"/>
    <property type="molecule type" value="Genomic_DNA"/>
</dbReference>